<evidence type="ECO:0000313" key="3">
    <source>
        <dbReference type="Proteomes" id="UP000249390"/>
    </source>
</evidence>
<proteinExistence type="predicted"/>
<name>A0A328DHE4_9ASTE</name>
<dbReference type="EMBL" id="NQVE01000156">
    <property type="protein sequence ID" value="RAL43423.1"/>
    <property type="molecule type" value="Genomic_DNA"/>
</dbReference>
<organism evidence="2 3">
    <name type="scientific">Cuscuta australis</name>
    <dbReference type="NCBI Taxonomy" id="267555"/>
    <lineage>
        <taxon>Eukaryota</taxon>
        <taxon>Viridiplantae</taxon>
        <taxon>Streptophyta</taxon>
        <taxon>Embryophyta</taxon>
        <taxon>Tracheophyta</taxon>
        <taxon>Spermatophyta</taxon>
        <taxon>Magnoliopsida</taxon>
        <taxon>eudicotyledons</taxon>
        <taxon>Gunneridae</taxon>
        <taxon>Pentapetalae</taxon>
        <taxon>asterids</taxon>
        <taxon>lamiids</taxon>
        <taxon>Solanales</taxon>
        <taxon>Convolvulaceae</taxon>
        <taxon>Cuscuteae</taxon>
        <taxon>Cuscuta</taxon>
        <taxon>Cuscuta subgen. Grammica</taxon>
        <taxon>Cuscuta sect. Cleistogrammica</taxon>
    </lineage>
</organism>
<protein>
    <submittedName>
        <fullName evidence="2">Uncharacterized protein</fullName>
    </submittedName>
</protein>
<feature type="region of interest" description="Disordered" evidence="1">
    <location>
        <begin position="74"/>
        <end position="98"/>
    </location>
</feature>
<dbReference type="Proteomes" id="UP000249390">
    <property type="component" value="Unassembled WGS sequence"/>
</dbReference>
<keyword evidence="3" id="KW-1185">Reference proteome</keyword>
<evidence type="ECO:0000256" key="1">
    <source>
        <dbReference type="SAM" id="MobiDB-lite"/>
    </source>
</evidence>
<comment type="caution">
    <text evidence="2">The sequence shown here is derived from an EMBL/GenBank/DDBJ whole genome shotgun (WGS) entry which is preliminary data.</text>
</comment>
<evidence type="ECO:0000313" key="2">
    <source>
        <dbReference type="EMBL" id="RAL43423.1"/>
    </source>
</evidence>
<dbReference type="AlphaFoldDB" id="A0A328DHE4"/>
<gene>
    <name evidence="2" type="ORF">DM860_012564</name>
</gene>
<sequence>MYIYHHLYVSFNSNYLRISTPAVTYGVMADRNFMIAGSKLRRRFPAREMVRRRKGKGEVVVVWTAESLSREQIRRGRNGMGRRGGDGEEEEEKEDRHRKGWWWRRRHVESKWDE</sequence>
<accession>A0A328DHE4</accession>
<reference evidence="2 3" key="1">
    <citation type="submission" date="2018-06" db="EMBL/GenBank/DDBJ databases">
        <title>The Genome of Cuscuta australis (Dodder) Provides Insight into the Evolution of Plant Parasitism.</title>
        <authorList>
            <person name="Liu H."/>
        </authorList>
    </citation>
    <scope>NUCLEOTIDE SEQUENCE [LARGE SCALE GENOMIC DNA]</scope>
    <source>
        <strain evidence="3">cv. Yunnan</strain>
        <tissue evidence="2">Vines</tissue>
    </source>
</reference>